<evidence type="ECO:0000313" key="2">
    <source>
        <dbReference type="Proteomes" id="UP000008142"/>
    </source>
</evidence>
<organism evidence="2">
    <name type="scientific">Ajellomyces capsulatus (strain H88)</name>
    <name type="common">Darling's disease fungus</name>
    <name type="synonym">Histoplasma capsulatum</name>
    <dbReference type="NCBI Taxonomy" id="544711"/>
    <lineage>
        <taxon>Eukaryota</taxon>
        <taxon>Fungi</taxon>
        <taxon>Dikarya</taxon>
        <taxon>Ascomycota</taxon>
        <taxon>Pezizomycotina</taxon>
        <taxon>Eurotiomycetes</taxon>
        <taxon>Eurotiomycetidae</taxon>
        <taxon>Onygenales</taxon>
        <taxon>Ajellomycetaceae</taxon>
        <taxon>Histoplasma</taxon>
    </lineage>
</organism>
<dbReference type="Proteomes" id="UP000008142">
    <property type="component" value="Unassembled WGS sequence"/>
</dbReference>
<dbReference type="HOGENOM" id="CLU_3207482_0_0_1"/>
<name>F0UTZ5_AJEC8</name>
<reference evidence="2" key="1">
    <citation type="submission" date="2008-07" db="EMBL/GenBank/DDBJ databases">
        <title>Annotation of Ajellomyces capsulatus strain H88.</title>
        <authorList>
            <person name="Champion M."/>
            <person name="Cuomo C."/>
            <person name="Ma L.-J."/>
            <person name="Henn M.R."/>
            <person name="Sil A."/>
            <person name="Goldman B."/>
            <person name="Young S.K."/>
            <person name="Kodira C.D."/>
            <person name="Zeng Q."/>
            <person name="Koehrsen M."/>
            <person name="Alvarado L."/>
            <person name="Berlin A."/>
            <person name="Borenstein D."/>
            <person name="Chen Z."/>
            <person name="Engels R."/>
            <person name="Freedman E."/>
            <person name="Gellesch M."/>
            <person name="Goldberg J."/>
            <person name="Griggs A."/>
            <person name="Gujja S."/>
            <person name="Heiman D."/>
            <person name="Hepburn T."/>
            <person name="Howarth C."/>
            <person name="Jen D."/>
            <person name="Larson L."/>
            <person name="Lewis B."/>
            <person name="Mehta T."/>
            <person name="Park D."/>
            <person name="Pearson M."/>
            <person name="Roberts A."/>
            <person name="Saif S."/>
            <person name="Shea T."/>
            <person name="Shenoy N."/>
            <person name="Sisk P."/>
            <person name="Stolte C."/>
            <person name="Sykes S."/>
            <person name="Walk T."/>
            <person name="White J."/>
            <person name="Yandava C."/>
            <person name="Klein B."/>
            <person name="McEwen J.G."/>
            <person name="Puccia R."/>
            <person name="Goldman G.H."/>
            <person name="Felipe M.S."/>
            <person name="Nino-Vega G."/>
            <person name="San-Blas G."/>
            <person name="Taylor J."/>
            <person name="Mendoza L."/>
            <person name="Galagan J."/>
            <person name="Nusbaum C."/>
            <person name="Birren B."/>
        </authorList>
    </citation>
    <scope>NUCLEOTIDE SEQUENCE [LARGE SCALE GENOMIC DNA]</scope>
    <source>
        <strain evidence="2">H88</strain>
    </source>
</reference>
<sequence>MDAFVLKNNGSLSRRLSFISACKGSGVMVQMKRSWQMLEGTSFAQ</sequence>
<accession>F0UTZ5</accession>
<protein>
    <submittedName>
        <fullName evidence="1">Uncharacterized protein</fullName>
    </submittedName>
</protein>
<dbReference type="AlphaFoldDB" id="F0UTZ5"/>
<gene>
    <name evidence="1" type="ORF">HCEG_08587</name>
</gene>
<evidence type="ECO:0000313" key="1">
    <source>
        <dbReference type="EMBL" id="EGC49372.1"/>
    </source>
</evidence>
<dbReference type="EMBL" id="DS990643">
    <property type="protein sequence ID" value="EGC49372.1"/>
    <property type="molecule type" value="Genomic_DNA"/>
</dbReference>
<proteinExistence type="predicted"/>